<dbReference type="RefSeq" id="WP_010897332.1">
    <property type="nucleotide sequence ID" value="NZ_CP040441.1"/>
</dbReference>
<sequence>MNYFLTVYDPTGEKLLDEQLEASSDAEAKELGELKLKEHGYEEHTHRMIRSGKLLLFHR</sequence>
<organism evidence="1">
    <name type="scientific">Halalkalibacterium halodurans</name>
    <name type="common">Bacillus halodurans</name>
    <dbReference type="NCBI Taxonomy" id="86665"/>
    <lineage>
        <taxon>Bacteria</taxon>
        <taxon>Bacillati</taxon>
        <taxon>Bacillota</taxon>
        <taxon>Bacilli</taxon>
        <taxon>Bacillales</taxon>
        <taxon>Bacillaceae</taxon>
        <taxon>Halalkalibacterium (ex Joshi et al. 2022)</taxon>
    </lineage>
</organism>
<protein>
    <recommendedName>
        <fullName evidence="2">YhzD-like protein</fullName>
    </recommendedName>
</protein>
<dbReference type="GeneID" id="87596785"/>
<gene>
    <name evidence="1" type="ORF">AMD02_13580</name>
</gene>
<reference evidence="1" key="1">
    <citation type="submission" date="2015-08" db="EMBL/GenBank/DDBJ databases">
        <title>Complete DNA Sequence of Pseudomonas syringae pv. actinidiae, the Causal Agent of Kiwifruit Canker Disease.</title>
        <authorList>
            <person name="Rikkerink E.H.A."/>
            <person name="Fineran P.C."/>
        </authorList>
    </citation>
    <scope>NUCLEOTIDE SEQUENCE</scope>
    <source>
        <strain evidence="1">DSM 13666</strain>
    </source>
</reference>
<dbReference type="Pfam" id="PF14120">
    <property type="entry name" value="YhzD"/>
    <property type="match status" value="1"/>
</dbReference>
<evidence type="ECO:0008006" key="2">
    <source>
        <dbReference type="Google" id="ProtNLM"/>
    </source>
</evidence>
<dbReference type="InterPro" id="IPR025544">
    <property type="entry name" value="YhzD"/>
</dbReference>
<proteinExistence type="predicted"/>
<dbReference type="EMBL" id="LILD01000001">
    <property type="protein sequence ID" value="KOO39765.1"/>
    <property type="molecule type" value="Genomic_DNA"/>
</dbReference>
<accession>A0A4Y7X283</accession>
<accession>A0A0M0KLU0</accession>
<evidence type="ECO:0000313" key="1">
    <source>
        <dbReference type="EMBL" id="KOO39765.1"/>
    </source>
</evidence>
<dbReference type="OMA" id="EKTHRCV"/>
<name>A0A0M0KLU0_ALKHA</name>
<comment type="caution">
    <text evidence="1">The sequence shown here is derived from an EMBL/GenBank/DDBJ whole genome shotgun (WGS) entry which is preliminary data.</text>
</comment>
<dbReference type="AlphaFoldDB" id="A0A0M0KLU0"/>
<dbReference type="PATRIC" id="fig|136160.3.peg.3163"/>